<evidence type="ECO:0000259" key="2">
    <source>
        <dbReference type="PROSITE" id="PS51502"/>
    </source>
</evidence>
<accession>A0A240EMW8</accession>
<dbReference type="Pfam" id="PF07876">
    <property type="entry name" value="Dabb"/>
    <property type="match status" value="1"/>
</dbReference>
<dbReference type="Gene3D" id="3.30.70.100">
    <property type="match status" value="1"/>
</dbReference>
<keyword evidence="4" id="KW-1185">Reference proteome</keyword>
<proteinExistence type="predicted"/>
<dbReference type="EMBL" id="OANU01000054">
    <property type="protein sequence ID" value="SNX49335.1"/>
    <property type="molecule type" value="Genomic_DNA"/>
</dbReference>
<dbReference type="InterPro" id="IPR013097">
    <property type="entry name" value="Dabb"/>
</dbReference>
<dbReference type="InterPro" id="IPR011008">
    <property type="entry name" value="Dimeric_a/b-barrel"/>
</dbReference>
<dbReference type="Proteomes" id="UP000219336">
    <property type="component" value="Unassembled WGS sequence"/>
</dbReference>
<name>A0A240EMW8_9VIBR</name>
<comment type="subunit">
    <text evidence="1">Homodimer.</text>
</comment>
<dbReference type="OrthoDB" id="9816070at2"/>
<dbReference type="SMART" id="SM00886">
    <property type="entry name" value="Dabb"/>
    <property type="match status" value="1"/>
</dbReference>
<reference evidence="4" key="1">
    <citation type="submission" date="2016-06" db="EMBL/GenBank/DDBJ databases">
        <authorList>
            <person name="Rodrigo-Torres L."/>
            <person name="Arahal R.D."/>
            <person name="Lucena T."/>
        </authorList>
    </citation>
    <scope>NUCLEOTIDE SEQUENCE [LARGE SCALE GENOMIC DNA]</scope>
    <source>
        <strain evidence="4">CECT8203</strain>
    </source>
</reference>
<evidence type="ECO:0000313" key="3">
    <source>
        <dbReference type="EMBL" id="SNX49335.1"/>
    </source>
</evidence>
<protein>
    <submittedName>
        <fullName evidence="3">Stress responsive A/B Barrel Domain protein</fullName>
    </submittedName>
</protein>
<evidence type="ECO:0000256" key="1">
    <source>
        <dbReference type="ARBA" id="ARBA00011738"/>
    </source>
</evidence>
<dbReference type="RefSeq" id="WP_096994440.1">
    <property type="nucleotide sequence ID" value="NZ_JBHSII010000001.1"/>
</dbReference>
<sequence length="98" mass="11349">MIRHILLIRFNDKATEQNINELMALFEAMPSKIDGVETIEWGVNDSPEGKNQSYTHSVIMTFKDENGRQNYLPHPEHDALKSVFRPILDDIIVFDYSV</sequence>
<organism evidence="3 4">
    <name type="scientific">Vibrio thalassae</name>
    <dbReference type="NCBI Taxonomy" id="1243014"/>
    <lineage>
        <taxon>Bacteria</taxon>
        <taxon>Pseudomonadati</taxon>
        <taxon>Pseudomonadota</taxon>
        <taxon>Gammaproteobacteria</taxon>
        <taxon>Vibrionales</taxon>
        <taxon>Vibrionaceae</taxon>
        <taxon>Vibrio</taxon>
    </lineage>
</organism>
<feature type="domain" description="Stress-response A/B barrel" evidence="2">
    <location>
        <begin position="2"/>
        <end position="96"/>
    </location>
</feature>
<dbReference type="SUPFAM" id="SSF54909">
    <property type="entry name" value="Dimeric alpha+beta barrel"/>
    <property type="match status" value="1"/>
</dbReference>
<evidence type="ECO:0000313" key="4">
    <source>
        <dbReference type="Proteomes" id="UP000219336"/>
    </source>
</evidence>
<gene>
    <name evidence="3" type="ORF">VTH8203_02982</name>
</gene>
<dbReference type="PANTHER" id="PTHR33178:SF10">
    <property type="entry name" value="STRESS-RESPONSE A_B BARREL DOMAIN-CONTAINING PROTEIN"/>
    <property type="match status" value="1"/>
</dbReference>
<dbReference type="PANTHER" id="PTHR33178">
    <property type="match status" value="1"/>
</dbReference>
<dbReference type="PROSITE" id="PS51502">
    <property type="entry name" value="S_R_A_B_BARREL"/>
    <property type="match status" value="1"/>
</dbReference>
<dbReference type="InterPro" id="IPR044662">
    <property type="entry name" value="HS1/DABB1-like"/>
</dbReference>
<dbReference type="AlphaFoldDB" id="A0A240EMW8"/>